<dbReference type="Proteomes" id="UP000758155">
    <property type="component" value="Unassembled WGS sequence"/>
</dbReference>
<feature type="region of interest" description="Disordered" evidence="1">
    <location>
        <begin position="1"/>
        <end position="58"/>
    </location>
</feature>
<gene>
    <name evidence="2" type="ORF">E8E12_000055</name>
</gene>
<comment type="caution">
    <text evidence="2">The sequence shown here is derived from an EMBL/GenBank/DDBJ whole genome shotgun (WGS) entry which is preliminary data.</text>
</comment>
<feature type="non-terminal residue" evidence="2">
    <location>
        <position position="58"/>
    </location>
</feature>
<accession>A0A9P4WF69</accession>
<dbReference type="EMBL" id="SWKV01000474">
    <property type="protein sequence ID" value="KAF3021641.1"/>
    <property type="molecule type" value="Genomic_DNA"/>
</dbReference>
<feature type="compositionally biased region" description="Polar residues" evidence="1">
    <location>
        <begin position="26"/>
        <end position="39"/>
    </location>
</feature>
<evidence type="ECO:0000313" key="3">
    <source>
        <dbReference type="Proteomes" id="UP000758155"/>
    </source>
</evidence>
<organism evidence="2 3">
    <name type="scientific">Didymella heteroderae</name>
    <dbReference type="NCBI Taxonomy" id="1769908"/>
    <lineage>
        <taxon>Eukaryota</taxon>
        <taxon>Fungi</taxon>
        <taxon>Dikarya</taxon>
        <taxon>Ascomycota</taxon>
        <taxon>Pezizomycotina</taxon>
        <taxon>Dothideomycetes</taxon>
        <taxon>Pleosporomycetidae</taxon>
        <taxon>Pleosporales</taxon>
        <taxon>Pleosporineae</taxon>
        <taxon>Didymellaceae</taxon>
        <taxon>Didymella</taxon>
    </lineage>
</organism>
<name>A0A9P4WF69_9PLEO</name>
<dbReference type="AlphaFoldDB" id="A0A9P4WF69"/>
<protein>
    <submittedName>
        <fullName evidence="2">Uncharacterized protein</fullName>
    </submittedName>
</protein>
<evidence type="ECO:0000313" key="2">
    <source>
        <dbReference type="EMBL" id="KAF3021641.1"/>
    </source>
</evidence>
<proteinExistence type="predicted"/>
<feature type="compositionally biased region" description="Polar residues" evidence="1">
    <location>
        <begin position="46"/>
        <end position="58"/>
    </location>
</feature>
<keyword evidence="3" id="KW-1185">Reference proteome</keyword>
<evidence type="ECO:0000256" key="1">
    <source>
        <dbReference type="SAM" id="MobiDB-lite"/>
    </source>
</evidence>
<sequence>MDAYNNPDGFNFTPTDPFQLFPQPASAVTGQNAVPQGDRTQGGSGFSPTLEQRQRALQ</sequence>
<reference evidence="2" key="1">
    <citation type="submission" date="2019-04" db="EMBL/GenBank/DDBJ databases">
        <title>Sequencing of skin fungus with MAO and IRED activity.</title>
        <authorList>
            <person name="Marsaioli A.J."/>
            <person name="Bonatto J.M.C."/>
            <person name="Reis Junior O."/>
        </authorList>
    </citation>
    <scope>NUCLEOTIDE SEQUENCE</scope>
    <source>
        <strain evidence="2">28M1</strain>
    </source>
</reference>